<dbReference type="GO" id="GO:0009582">
    <property type="term" value="P:detection of abiotic stimulus"/>
    <property type="evidence" value="ECO:0007669"/>
    <property type="project" value="UniProtKB-ARBA"/>
</dbReference>
<dbReference type="PANTHER" id="PTHR45628">
    <property type="entry name" value="VOLTAGE-DEPENDENT CALCIUM CHANNEL TYPE A SUBUNIT ALPHA-1"/>
    <property type="match status" value="1"/>
</dbReference>
<evidence type="ECO:0000256" key="5">
    <source>
        <dbReference type="ARBA" id="ARBA00022692"/>
    </source>
</evidence>
<keyword evidence="7" id="KW-0677">Repeat</keyword>
<dbReference type="PRINTS" id="PR01630">
    <property type="entry name" value="LVDCCALPHA1"/>
</dbReference>
<name>A0A085NKH0_9BILA</name>
<dbReference type="InterPro" id="IPR005821">
    <property type="entry name" value="Ion_trans_dom"/>
</dbReference>
<keyword evidence="9 15" id="KW-0851">Voltage-gated channel</keyword>
<dbReference type="PRINTS" id="PR00167">
    <property type="entry name" value="CACHANNEL"/>
</dbReference>
<evidence type="ECO:0000256" key="13">
    <source>
        <dbReference type="ARBA" id="ARBA00023303"/>
    </source>
</evidence>
<comment type="function">
    <text evidence="15">Voltage-sensitive calcium channels (VSCC) mediate the entry of calcium ions into excitable cells and are also involved in a variety of calcium-dependent processes, including muscle contraction, hormone or neurotransmitter release, gene expression, cell motility, cell division and cell death.</text>
</comment>
<dbReference type="EMBL" id="KL367491">
    <property type="protein sequence ID" value="KFD69966.1"/>
    <property type="molecule type" value="Genomic_DNA"/>
</dbReference>
<evidence type="ECO:0000256" key="16">
    <source>
        <dbReference type="SAM" id="MobiDB-lite"/>
    </source>
</evidence>
<feature type="transmembrane region" description="Helical" evidence="17">
    <location>
        <begin position="484"/>
        <end position="506"/>
    </location>
</feature>
<dbReference type="GO" id="GO:0019722">
    <property type="term" value="P:calcium-mediated signaling"/>
    <property type="evidence" value="ECO:0007669"/>
    <property type="project" value="UniProtKB-ARBA"/>
</dbReference>
<protein>
    <recommendedName>
        <fullName evidence="15">Voltage-dependent L-type calcium channel subunit alpha</fullName>
    </recommendedName>
</protein>
<feature type="domain" description="Voltage-dependent calcium channel alpha-1 subunit IQ" evidence="18">
    <location>
        <begin position="1747"/>
        <end position="1781"/>
    </location>
</feature>
<evidence type="ECO:0000256" key="14">
    <source>
        <dbReference type="PIRSR" id="PIRSR602077-1"/>
    </source>
</evidence>
<dbReference type="Proteomes" id="UP000030758">
    <property type="component" value="Unassembled WGS sequence"/>
</dbReference>
<keyword evidence="13" id="KW-0407">Ion channel</keyword>
<feature type="transmembrane region" description="Helical" evidence="17">
    <location>
        <begin position="995"/>
        <end position="1013"/>
    </location>
</feature>
<feature type="transmembrane region" description="Helical" evidence="17">
    <location>
        <begin position="612"/>
        <end position="633"/>
    </location>
</feature>
<dbReference type="GO" id="GO:0016322">
    <property type="term" value="P:neuron remodeling"/>
    <property type="evidence" value="ECO:0007669"/>
    <property type="project" value="UniProtKB-ARBA"/>
</dbReference>
<dbReference type="GO" id="GO:0008331">
    <property type="term" value="F:high voltage-gated calcium channel activity"/>
    <property type="evidence" value="ECO:0007669"/>
    <property type="project" value="TreeGrafter"/>
</dbReference>
<dbReference type="InterPro" id="IPR031649">
    <property type="entry name" value="GPHH_dom"/>
</dbReference>
<sequence>MPMDGKASKAPFNGFLSVNFARRTVGKHFGPIWATLIDRIKYIALLYCGYALQRPACGPFRRGGLNGDLPKRCQGKGKNGSCFALVERPFSTSAYPVPCLFPKGPSFCRQNDLGAWRAGGKLGILLFLSMASGDVADFEYAKSSGNEDGALGQSISGNEAVALLQNAEQRPSRADLWQQTLQAAVAASSQGNGGAKKRQQQRKMPRSVQQERPERSLMCLGLKNPVRKLCIGIVEWKPFEWLILCMICANCIALAVYQPYPAHDSDRKNAVLEQVEYIFIIVFTIECIMKVIANGFLFHPGAYLRNGWNLLDFLIVVIGLVSTALSTLNIHGFDVKALRAFRVLRPLRLVSGVPSLQVVLNSILRAMVPLFHIALLVLFVIIIYAIIGLELFCGKLHKACVDFTTGDLVADPSPCGESETSFHCDRSKNLICTENHTWPGPNDGITNFDNFGLAMLTVFQCISLEGWTDVMYWVNDSVGREWPWVYFITLVILGSFFVLNLVLGVLSGEFSKEREKARARGLFQKFREKQQLDDDTKGYLDWITQAEDIDMVGEEEEAEAADREEFAEGETGEEVLKEEFQRQNWFSKRLKRLKKLNRRCRRCCRRIVKCQAFYWLVIVLVFLNTMVLTSEHYGQPEWLDRFQDVANLCFVILFTLEMFLKMYSLGFVNYFVALFNRFDCFVVVSSIVEFALTSAGLMKPLGVSVLRSARLLRIFKVTRYWNSLRNLVASLLNSLRSIASLLLLLFLFIVIFALLGMQVFGGKFNLINPHAVKPRANFDTVVQALLTVFQILTGEDWNAVMYNGIEAFGGVHSIGVIVCIYFIVLFICGNYILLNVFLAIAVDNLADAESLTAAEKEDDENRRAASGEDQIDESLEKVQADNAIFMDSFTATETEKLPIDKSGKRARSSVCVRSLIHNKDGVPLDANAVTNGVSAEEPAESDEGEQEFPVTARPCRLSDLNIPKKTKPIPKASSLFIFSSTNPIRLLCNRIINHSYFTNAVLVCILVSSAMLAAEDPLQARSFRNQILNYFDYFFTTVFTIEISLKVLTYGLILHKGSFCRNAFNLLDVLVVGVSLTSFGLESGAISVVKILRVLRVLRPLRAINRAKGLKHVVQCVIVALKTIGNIMLVTFMLEFMFAIIGVQIFKGTFFRCSDPSLITPQECKGTFIEFEGGDISKPEVRIREWTNYDFNFDNVQNAMVALFVVSTFEGWPDLLHVAMDSSDENIGPQYNARISVALFFIAFIVVIAFFMMNIFVGFVIVTFQNEGEREYENCELDKNQRKCIEFALTAKPQRRYIPKNRMQYKIWWFVTSQPFEYAIFIIIMLNTLILGMKHYKSSTAFDETLDILNLFFTSVFALEFVCKVFALTFKHHAMTRTFDEVLDTLNLVFTGIFAMEFVLKVMAFRCKNYFGDAWNVFDFIIVLGSFIDIIYGKVSPGSNIISINFFRLFRVMRLVKLLSRGEGIRTLLWTFMKSFQALPYVALLIVLLFFIYAVIGMQVFGKIAMSPGTEIHRNNNFQTFPAAVLVLFRSATGEAWQKIMLSCANTPTAICDPESDDSGQPCGNDFAYPYFISFFMLCSFLIINLFVAVIMDNFDYLTRDWSILGPHHLDEFVRLWSEYDPDAKGRIKHLDVVTLLRKISPPLGFGKLCPHRLACKRLVSMNMPLNSDGTVCFNSTLFALVRTNLKIYTEEKPFLFLKKSDKAESQSLVSSNIEEANEQLRAVIKRIWKRTPQKLLDEVVPPSGRDDEITVGKFYATYLIQDYFRRFKKRKEMEQKESHSQGNLTMSLQAGLRTLHEIGPEIKRAISGNLETDWSKEFEEPQHRRDHSLFGTLVQALQAHYKPFIESGTTTNNNVYSKVNGDLKLANSGVGTMNDLKVPPVRSDREKTSELESDESGAKRRPRRGSSFFSSFRLRRPSRMSPPHVSPTESPYEHEYDDAEVAARPQMPAHYRKPESKPYPLNVVRPPMPWMEESRIRSNRGPKRLHFSNAVILDESDPEPVGRRPSNIVDLNASSEEESRSPSSPPEEFREEVGYGDRLDYGTWRPAPNGQGVRFPSSSSLPWPRPGPSTPKQRSYADVLVEQVLTNRGLGRYTDPHLIRTAQLEIAEAYNMTEEQLQSAARSIVQQSPKYFEHLGGQKPSDIKDFNQYSQSALFKPRSVNEDDMPGGMHVFMSAVYVETLTVEYVDNIRSPQRYVPDFKMPLYDCCDSSHSSVQQSFKEEIDEAIMNFIYVVEQLLSCGVVRCAERRMSNFIQRDFSLWRSSIRSVSSFLPFWLRHIRQAAIQFCFNCCKQKRMQLPPMVCSKFLTMKWALDSLSVLVSLPFLIYSQYGCNLSYTFGLYVRDTYGRLVHPSYIASEIYVRSLDKDASISTALCFLQGLYVCLQCNPACLRTGIPVHTESMDRDFLLNCRANCPVYKSLYNRQSGEAVKQLRKEYNSVFEKLKPFQTNKTVPVSFRRLQDVHATISSRVNLGLRLQLQLTNRYPGGQSGFIGAVRRLDNLTTYLEYNTLQKARLKAGYLIGTILNNMEMKVKDVPEASRKLFHYVTERRCLVGFLAALNISARIPEQDFAIGFELLPLRTEYEVKIFVHDVRTGIRNFVFMPSCGVRVCLLSIFKHVLSSVSLYPLKKRHKACS</sequence>
<feature type="transmembrane region" description="Helical" evidence="17">
    <location>
        <begin position="735"/>
        <end position="755"/>
    </location>
</feature>
<evidence type="ECO:0000256" key="7">
    <source>
        <dbReference type="ARBA" id="ARBA00022737"/>
    </source>
</evidence>
<dbReference type="FunFam" id="1.10.287.70:FF:000107">
    <property type="entry name" value="Voltage-dependent L-type calcium channel subunit alpha"/>
    <property type="match status" value="1"/>
</dbReference>
<keyword evidence="3 15" id="KW-0109">Calcium transport</keyword>
<dbReference type="Gene3D" id="6.10.250.2500">
    <property type="match status" value="1"/>
</dbReference>
<dbReference type="FunFam" id="1.20.120.350:FF:000010">
    <property type="entry name" value="Voltage-dependent L-type calcium channel subunit alpha"/>
    <property type="match status" value="1"/>
</dbReference>
<evidence type="ECO:0000256" key="2">
    <source>
        <dbReference type="ARBA" id="ARBA00022448"/>
    </source>
</evidence>
<feature type="region of interest" description="Disordered" evidence="16">
    <location>
        <begin position="1869"/>
        <end position="1936"/>
    </location>
</feature>
<evidence type="ECO:0000256" key="8">
    <source>
        <dbReference type="ARBA" id="ARBA00022837"/>
    </source>
</evidence>
<feature type="transmembrane region" description="Helical" evidence="17">
    <location>
        <begin position="1033"/>
        <end position="1054"/>
    </location>
</feature>
<feature type="transmembrane region" description="Helical" evidence="17">
    <location>
        <begin position="370"/>
        <end position="389"/>
    </location>
</feature>
<feature type="transmembrane region" description="Helical" evidence="17">
    <location>
        <begin position="813"/>
        <end position="834"/>
    </location>
</feature>
<comment type="similarity">
    <text evidence="15">Belongs to the calcium channel alpha-1 subunit (TC 1.A.1.11) family.</text>
</comment>
<evidence type="ECO:0000313" key="19">
    <source>
        <dbReference type="EMBL" id="KFD69966.1"/>
    </source>
</evidence>
<keyword evidence="11" id="KW-0406">Ion transport</keyword>
<feature type="transmembrane region" description="Helical" evidence="17">
    <location>
        <begin position="1568"/>
        <end position="1592"/>
    </location>
</feature>
<dbReference type="FunFam" id="1.10.287.70:FF:000117">
    <property type="entry name" value="Voltage-gated Ca2+ channel, alpha subunit"/>
    <property type="match status" value="1"/>
</dbReference>
<dbReference type="GO" id="GO:0005891">
    <property type="term" value="C:voltage-gated calcium channel complex"/>
    <property type="evidence" value="ECO:0007669"/>
    <property type="project" value="InterPro"/>
</dbReference>
<dbReference type="InterPro" id="IPR000560">
    <property type="entry name" value="His_Pase_clade-2"/>
</dbReference>
<keyword evidence="10 17" id="KW-1133">Transmembrane helix</keyword>
<keyword evidence="6 14" id="KW-0479">Metal-binding</keyword>
<evidence type="ECO:0000256" key="15">
    <source>
        <dbReference type="RuleBase" id="RU003808"/>
    </source>
</evidence>
<dbReference type="InterPro" id="IPR029033">
    <property type="entry name" value="His_PPase_superfam"/>
</dbReference>
<dbReference type="FunFam" id="1.20.120.350:FF:000006">
    <property type="entry name" value="Voltage-dependent L-type calcium channel subunit alpha"/>
    <property type="match status" value="1"/>
</dbReference>
<dbReference type="Pfam" id="PF00328">
    <property type="entry name" value="His_Phos_2"/>
    <property type="match status" value="1"/>
</dbReference>
<feature type="transmembrane region" description="Helical" evidence="17">
    <location>
        <begin position="1318"/>
        <end position="1336"/>
    </location>
</feature>
<feature type="binding site" evidence="14">
    <location>
        <position position="465"/>
    </location>
    <ligand>
        <name>Ca(2+)</name>
        <dbReference type="ChEBI" id="CHEBI:29108"/>
    </ligand>
</feature>
<dbReference type="Gene3D" id="1.20.120.350">
    <property type="entry name" value="Voltage-gated potassium channels. Chain C"/>
    <property type="match status" value="5"/>
</dbReference>
<evidence type="ECO:0000256" key="1">
    <source>
        <dbReference type="ARBA" id="ARBA00004141"/>
    </source>
</evidence>
<keyword evidence="2" id="KW-0813">Transport</keyword>
<dbReference type="GO" id="GO:0098703">
    <property type="term" value="P:calcium ion import across plasma membrane"/>
    <property type="evidence" value="ECO:0007669"/>
    <property type="project" value="TreeGrafter"/>
</dbReference>
<feature type="transmembrane region" description="Helical" evidence="17">
    <location>
        <begin position="1112"/>
        <end position="1142"/>
    </location>
</feature>
<evidence type="ECO:0000256" key="10">
    <source>
        <dbReference type="ARBA" id="ARBA00022989"/>
    </source>
</evidence>
<dbReference type="Pfam" id="PF00520">
    <property type="entry name" value="Ion_trans"/>
    <property type="match status" value="4"/>
</dbReference>
<feature type="compositionally biased region" description="Basic and acidic residues" evidence="16">
    <location>
        <begin position="2028"/>
        <end position="2041"/>
    </location>
</feature>
<reference evidence="19" key="1">
    <citation type="journal article" date="2014" name="Nat. Genet.">
        <title>Genome and transcriptome of the porcine whipworm Trichuris suis.</title>
        <authorList>
            <person name="Jex A.R."/>
            <person name="Nejsum P."/>
            <person name="Schwarz E.M."/>
            <person name="Hu L."/>
            <person name="Young N.D."/>
            <person name="Hall R.S."/>
            <person name="Korhonen P.K."/>
            <person name="Liao S."/>
            <person name="Thamsborg S."/>
            <person name="Xia J."/>
            <person name="Xu P."/>
            <person name="Wang S."/>
            <person name="Scheerlinck J.P."/>
            <person name="Hofmann A."/>
            <person name="Sternberg P.W."/>
            <person name="Wang J."/>
            <person name="Gasser R.B."/>
        </authorList>
    </citation>
    <scope>NUCLEOTIDE SEQUENCE [LARGE SCALE GENOMIC DNA]</scope>
    <source>
        <strain evidence="19">DCEP-RM93F</strain>
    </source>
</reference>
<dbReference type="SMART" id="SM01062">
    <property type="entry name" value="Ca_chan_IQ"/>
    <property type="match status" value="1"/>
</dbReference>
<evidence type="ECO:0000256" key="12">
    <source>
        <dbReference type="ARBA" id="ARBA00023136"/>
    </source>
</evidence>
<feature type="region of interest" description="Disordered" evidence="16">
    <location>
        <begin position="186"/>
        <end position="212"/>
    </location>
</feature>
<feature type="binding site" evidence="14">
    <location>
        <position position="795"/>
    </location>
    <ligand>
        <name>Ca(2+)</name>
        <dbReference type="ChEBI" id="CHEBI:29108"/>
    </ligand>
</feature>
<dbReference type="Gene3D" id="6.10.250.2180">
    <property type="match status" value="1"/>
</dbReference>
<keyword evidence="12 17" id="KW-0472">Membrane</keyword>
<dbReference type="GO" id="GO:0016323">
    <property type="term" value="C:basolateral plasma membrane"/>
    <property type="evidence" value="ECO:0007669"/>
    <property type="project" value="UniProtKB-ARBA"/>
</dbReference>
<comment type="subcellular location">
    <subcellularLocation>
        <location evidence="1 15">Membrane</location>
        <topology evidence="1 15">Multi-pass membrane protein</topology>
    </subcellularLocation>
</comment>
<dbReference type="InterPro" id="IPR014873">
    <property type="entry name" value="VDCC_a1su_IQ"/>
</dbReference>
<evidence type="ECO:0000256" key="3">
    <source>
        <dbReference type="ARBA" id="ARBA00022568"/>
    </source>
</evidence>
<feature type="transmembrane region" description="Helical" evidence="17">
    <location>
        <begin position="1237"/>
        <end position="1264"/>
    </location>
</feature>
<dbReference type="FunFam" id="1.10.287.70:FF:000007">
    <property type="entry name" value="Voltage-dependent L-type calcium channel subunit alpha"/>
    <property type="match status" value="1"/>
</dbReference>
<dbReference type="PANTHER" id="PTHR45628:SF1">
    <property type="entry name" value="VOLTAGE-DEPENDENT CALCIUM CHANNEL TYPE D SUBUNIT ALPHA-1"/>
    <property type="match status" value="1"/>
</dbReference>
<dbReference type="GO" id="GO:0009581">
    <property type="term" value="P:detection of external stimulus"/>
    <property type="evidence" value="ECO:0007669"/>
    <property type="project" value="UniProtKB-ARBA"/>
</dbReference>
<accession>A0A085NKH0</accession>
<dbReference type="Gene3D" id="3.40.50.1240">
    <property type="entry name" value="Phosphoglycerate mutase-like"/>
    <property type="match status" value="1"/>
</dbReference>
<dbReference type="SUPFAM" id="SSF53254">
    <property type="entry name" value="Phosphoglycerate mutase-like"/>
    <property type="match status" value="1"/>
</dbReference>
<dbReference type="GO" id="GO:0046872">
    <property type="term" value="F:metal ion binding"/>
    <property type="evidence" value="ECO:0007669"/>
    <property type="project" value="UniProtKB-KW"/>
</dbReference>
<dbReference type="SUPFAM" id="SSF81324">
    <property type="entry name" value="Voltage-gated potassium channels"/>
    <property type="match status" value="4"/>
</dbReference>
<dbReference type="InterPro" id="IPR050599">
    <property type="entry name" value="VDCC_alpha-1_subunit"/>
</dbReference>
<proteinExistence type="inferred from homology"/>
<feature type="binding site" evidence="14">
    <location>
        <position position="1210"/>
    </location>
    <ligand>
        <name>Ca(2+)</name>
        <dbReference type="ChEBI" id="CHEBI:29108"/>
    </ligand>
</feature>
<evidence type="ECO:0000259" key="18">
    <source>
        <dbReference type="SMART" id="SM01062"/>
    </source>
</evidence>
<dbReference type="Pfam" id="PF16905">
    <property type="entry name" value="GPHH"/>
    <property type="match status" value="1"/>
</dbReference>
<dbReference type="InterPro" id="IPR002077">
    <property type="entry name" value="VDCCAlpha1"/>
</dbReference>
<feature type="transmembrane region" description="Helical" evidence="17">
    <location>
        <begin position="1417"/>
        <end position="1435"/>
    </location>
</feature>
<keyword evidence="4 15" id="KW-0107">Calcium channel</keyword>
<dbReference type="GO" id="GO:0050906">
    <property type="term" value="P:detection of stimulus involved in sensory perception"/>
    <property type="evidence" value="ECO:0007669"/>
    <property type="project" value="UniProtKB-ARBA"/>
</dbReference>
<feature type="transmembrane region" description="Helical" evidence="17">
    <location>
        <begin position="451"/>
        <end position="472"/>
    </location>
</feature>
<evidence type="ECO:0000256" key="17">
    <source>
        <dbReference type="SAM" id="Phobius"/>
    </source>
</evidence>
<dbReference type="FunFam" id="1.20.120.350:FF:000001">
    <property type="entry name" value="Voltage-dependent L-type calcium channel subunit alpha"/>
    <property type="match status" value="1"/>
</dbReference>
<feature type="transmembrane region" description="Helical" evidence="17">
    <location>
        <begin position="239"/>
        <end position="257"/>
    </location>
</feature>
<dbReference type="FunFam" id="1.10.287.70:FF:000009">
    <property type="entry name" value="Voltage-dependent L-type calcium channel subunit alpha"/>
    <property type="match status" value="1"/>
</dbReference>
<evidence type="ECO:0000256" key="4">
    <source>
        <dbReference type="ARBA" id="ARBA00022673"/>
    </source>
</evidence>
<feature type="transmembrane region" description="Helical" evidence="17">
    <location>
        <begin position="310"/>
        <end position="331"/>
    </location>
</feature>
<dbReference type="Gene3D" id="1.10.287.70">
    <property type="match status" value="4"/>
</dbReference>
<keyword evidence="8 14" id="KW-0106">Calcium</keyword>
<organism evidence="19">
    <name type="scientific">Trichuris suis</name>
    <name type="common">pig whipworm</name>
    <dbReference type="NCBI Taxonomy" id="68888"/>
    <lineage>
        <taxon>Eukaryota</taxon>
        <taxon>Metazoa</taxon>
        <taxon>Ecdysozoa</taxon>
        <taxon>Nematoda</taxon>
        <taxon>Enoplea</taxon>
        <taxon>Dorylaimia</taxon>
        <taxon>Trichinellida</taxon>
        <taxon>Trichuridae</taxon>
        <taxon>Trichuris</taxon>
    </lineage>
</organism>
<dbReference type="InterPro" id="IPR005446">
    <property type="entry name" value="VDCC_L_a1su"/>
</dbReference>
<feature type="region of interest" description="Disordered" evidence="16">
    <location>
        <begin position="1990"/>
        <end position="2076"/>
    </location>
</feature>
<feature type="compositionally biased region" description="Basic residues" evidence="16">
    <location>
        <begin position="195"/>
        <end position="205"/>
    </location>
</feature>
<dbReference type="InterPro" id="IPR027359">
    <property type="entry name" value="Volt_channel_dom_sf"/>
</dbReference>
<evidence type="ECO:0000256" key="9">
    <source>
        <dbReference type="ARBA" id="ARBA00022882"/>
    </source>
</evidence>
<feature type="transmembrane region" description="Helical" evidence="17">
    <location>
        <begin position="277"/>
        <end position="298"/>
    </location>
</feature>
<evidence type="ECO:0000256" key="6">
    <source>
        <dbReference type="ARBA" id="ARBA00022723"/>
    </source>
</evidence>
<gene>
    <name evidence="19" type="ORF">M514_06768</name>
</gene>
<keyword evidence="5 17" id="KW-0812">Transmembrane</keyword>
<dbReference type="GO" id="GO:0016791">
    <property type="term" value="F:phosphatase activity"/>
    <property type="evidence" value="ECO:0007669"/>
    <property type="project" value="UniProtKB-ARBA"/>
</dbReference>
<feature type="transmembrane region" description="Helical" evidence="17">
    <location>
        <begin position="1481"/>
        <end position="1501"/>
    </location>
</feature>
<feature type="transmembrane region" description="Helical" evidence="17">
    <location>
        <begin position="1348"/>
        <end position="1368"/>
    </location>
</feature>
<feature type="transmembrane region" description="Helical" evidence="17">
    <location>
        <begin position="645"/>
        <end position="668"/>
    </location>
</feature>
<dbReference type="GO" id="GO:0042045">
    <property type="term" value="P:epithelial fluid transport"/>
    <property type="evidence" value="ECO:0007669"/>
    <property type="project" value="UniProtKB-ARBA"/>
</dbReference>
<evidence type="ECO:0000256" key="11">
    <source>
        <dbReference type="ARBA" id="ARBA00023065"/>
    </source>
</evidence>
<feature type="region of interest" description="Disordered" evidence="16">
    <location>
        <begin position="853"/>
        <end position="872"/>
    </location>
</feature>
<dbReference type="Pfam" id="PF08763">
    <property type="entry name" value="Ca_chan_IQ"/>
    <property type="match status" value="1"/>
</dbReference>